<dbReference type="PANTHER" id="PTHR15020">
    <property type="entry name" value="FLAVIN REDUCTASE-RELATED"/>
    <property type="match status" value="1"/>
</dbReference>
<evidence type="ECO:0000313" key="3">
    <source>
        <dbReference type="Proteomes" id="UP000826651"/>
    </source>
</evidence>
<proteinExistence type="predicted"/>
<feature type="domain" description="NAD(P)-binding" evidence="1">
    <location>
        <begin position="7"/>
        <end position="195"/>
    </location>
</feature>
<dbReference type="Proteomes" id="UP000826651">
    <property type="component" value="Unassembled WGS sequence"/>
</dbReference>
<reference evidence="2 3" key="1">
    <citation type="submission" date="2021-04" db="EMBL/GenBank/DDBJ databases">
        <title>Ruania sp. nov., isolated from sandy soil of mangrove forest.</title>
        <authorList>
            <person name="Ge X."/>
            <person name="Huang R."/>
            <person name="Liu W."/>
        </authorList>
    </citation>
    <scope>NUCLEOTIDE SEQUENCE [LARGE SCALE GENOMIC DNA]</scope>
    <source>
        <strain evidence="2 3">N2-46</strain>
    </source>
</reference>
<name>A0ABS7SHV6_9MICO</name>
<dbReference type="InterPro" id="IPR016040">
    <property type="entry name" value="NAD(P)-bd_dom"/>
</dbReference>
<dbReference type="Pfam" id="PF13460">
    <property type="entry name" value="NAD_binding_10"/>
    <property type="match status" value="1"/>
</dbReference>
<keyword evidence="3" id="KW-1185">Reference proteome</keyword>
<gene>
    <name evidence="2" type="ORF">KCQ71_26135</name>
</gene>
<dbReference type="Gene3D" id="3.40.50.720">
    <property type="entry name" value="NAD(P)-binding Rossmann-like Domain"/>
    <property type="match status" value="1"/>
</dbReference>
<comment type="caution">
    <text evidence="2">The sequence shown here is derived from an EMBL/GenBank/DDBJ whole genome shotgun (WGS) entry which is preliminary data.</text>
</comment>
<dbReference type="InterPro" id="IPR036291">
    <property type="entry name" value="NAD(P)-bd_dom_sf"/>
</dbReference>
<evidence type="ECO:0000313" key="2">
    <source>
        <dbReference type="EMBL" id="MBZ2199647.1"/>
    </source>
</evidence>
<organism evidence="2 3">
    <name type="scientific">Occultella gossypii</name>
    <dbReference type="NCBI Taxonomy" id="2800820"/>
    <lineage>
        <taxon>Bacteria</taxon>
        <taxon>Bacillati</taxon>
        <taxon>Actinomycetota</taxon>
        <taxon>Actinomycetes</taxon>
        <taxon>Micrococcales</taxon>
        <taxon>Ruaniaceae</taxon>
        <taxon>Occultella</taxon>
    </lineage>
</organism>
<dbReference type="RefSeq" id="WP_223411624.1">
    <property type="nucleotide sequence ID" value="NZ_JAGSHT010000032.1"/>
</dbReference>
<dbReference type="SUPFAM" id="SSF51735">
    <property type="entry name" value="NAD(P)-binding Rossmann-fold domains"/>
    <property type="match status" value="1"/>
</dbReference>
<protein>
    <submittedName>
        <fullName evidence="2">NAD(P)H-binding protein</fullName>
    </submittedName>
</protein>
<dbReference type="EMBL" id="JAGSHT010000032">
    <property type="protein sequence ID" value="MBZ2199647.1"/>
    <property type="molecule type" value="Genomic_DNA"/>
</dbReference>
<dbReference type="PANTHER" id="PTHR15020:SF50">
    <property type="entry name" value="UPF0659 PROTEIN YMR090W"/>
    <property type="match status" value="1"/>
</dbReference>
<accession>A0ABS7SHV6</accession>
<evidence type="ECO:0000259" key="1">
    <source>
        <dbReference type="Pfam" id="PF13460"/>
    </source>
</evidence>
<sequence length="206" mass="21873">MRLAVLGASGRTGRELVDHACARGHDVIGVVRDPAKARSDWNSAVAEGTDSAALTEAMTDADAVAFCIGPVEKTDAGVMEKSAIATVQAMRIAGVNRLVLITASGPFDDGDGPFTRYVAKPIVQRILREQFADMVATEAVIHDSGLDWTIVRPPMLTESGARSGYRERRDGNVRGGILIARADLARAMVDLLEDPTTIGESVSVAR</sequence>